<comment type="similarity">
    <text evidence="7">Belongs to the AP2/ERF transcription factor family. AP2 subfamily.</text>
</comment>
<organism evidence="9 10">
    <name type="scientific">Cardamine amara subsp. amara</name>
    <dbReference type="NCBI Taxonomy" id="228776"/>
    <lineage>
        <taxon>Eukaryota</taxon>
        <taxon>Viridiplantae</taxon>
        <taxon>Streptophyta</taxon>
        <taxon>Embryophyta</taxon>
        <taxon>Tracheophyta</taxon>
        <taxon>Spermatophyta</taxon>
        <taxon>Magnoliopsida</taxon>
        <taxon>eudicotyledons</taxon>
        <taxon>Gunneridae</taxon>
        <taxon>Pentapetalae</taxon>
        <taxon>rosids</taxon>
        <taxon>malvids</taxon>
        <taxon>Brassicales</taxon>
        <taxon>Brassicaceae</taxon>
        <taxon>Cardamineae</taxon>
        <taxon>Cardamine</taxon>
    </lineage>
</organism>
<dbReference type="AlphaFoldDB" id="A0ABD1APV1"/>
<evidence type="ECO:0000256" key="2">
    <source>
        <dbReference type="ARBA" id="ARBA00023015"/>
    </source>
</evidence>
<dbReference type="InterPro" id="IPR016177">
    <property type="entry name" value="DNA-bd_dom_sf"/>
</dbReference>
<evidence type="ECO:0000256" key="5">
    <source>
        <dbReference type="ARBA" id="ARBA00023163"/>
    </source>
</evidence>
<proteinExistence type="inferred from homology"/>
<keyword evidence="6" id="KW-0539">Nucleus</keyword>
<evidence type="ECO:0000256" key="3">
    <source>
        <dbReference type="ARBA" id="ARBA00023125"/>
    </source>
</evidence>
<evidence type="ECO:0000313" key="9">
    <source>
        <dbReference type="EMBL" id="KAL1208768.1"/>
    </source>
</evidence>
<evidence type="ECO:0000256" key="4">
    <source>
        <dbReference type="ARBA" id="ARBA00023159"/>
    </source>
</evidence>
<evidence type="ECO:0000256" key="1">
    <source>
        <dbReference type="ARBA" id="ARBA00004123"/>
    </source>
</evidence>
<keyword evidence="3" id="KW-0238">DNA-binding</keyword>
<dbReference type="PROSITE" id="PS51032">
    <property type="entry name" value="AP2_ERF"/>
    <property type="match status" value="1"/>
</dbReference>
<dbReference type="PANTHER" id="PTHR32467:SF177">
    <property type="entry name" value="AP2-LIKE ETHYLENE-RESPONSIVE TRANSCRIPTION FACTOR SMZ-RELATED"/>
    <property type="match status" value="1"/>
</dbReference>
<name>A0ABD1APV1_CARAN</name>
<dbReference type="SMART" id="SM00380">
    <property type="entry name" value="AP2"/>
    <property type="match status" value="1"/>
</dbReference>
<dbReference type="EMBL" id="JBANAX010000439">
    <property type="protein sequence ID" value="KAL1208768.1"/>
    <property type="molecule type" value="Genomic_DNA"/>
</dbReference>
<reference evidence="9 10" key="1">
    <citation type="submission" date="2024-04" db="EMBL/GenBank/DDBJ databases">
        <title>Genome assembly C_amara_ONT_v2.</title>
        <authorList>
            <person name="Yant L."/>
            <person name="Moore C."/>
            <person name="Slenker M."/>
        </authorList>
    </citation>
    <scope>NUCLEOTIDE SEQUENCE [LARGE SCALE GENOMIC DNA]</scope>
    <source>
        <tissue evidence="9">Leaf</tissue>
    </source>
</reference>
<accession>A0ABD1APV1</accession>
<comment type="caution">
    <text evidence="9">The sequence shown here is derived from an EMBL/GenBank/DDBJ whole genome shotgun (WGS) entry which is preliminary data.</text>
</comment>
<dbReference type="PANTHER" id="PTHR32467">
    <property type="entry name" value="AP2-LIKE ETHYLENE-RESPONSIVE TRANSCRIPTION FACTOR"/>
    <property type="match status" value="1"/>
</dbReference>
<dbReference type="InterPro" id="IPR001471">
    <property type="entry name" value="AP2/ERF_dom"/>
</dbReference>
<feature type="domain" description="AP2/ERF" evidence="8">
    <location>
        <begin position="122"/>
        <end position="178"/>
    </location>
</feature>
<gene>
    <name evidence="9" type="ORF">V5N11_030368</name>
</gene>
<sequence>MLDLNLKIFSSFNEDQDRKVPLMISSTCEEESNFSSSSSSSTDSVAKDAFITFGILKRDDDIVPPPPPTPQETGDLFPVADARRNIELSVNDSHWLNLSSLQRNKQQMVKKSRRGPRSRSSQYRGVTFYRRTGRWESHIWDCGKQVYLGGFDTAYAAARAYDRAAIKFRGLDADINFVVDDYRHDIDKMKNLNKVEFVQTLRRESASFGRGSSKYKGLALQKCTQFKTHDQIHLFQNSHRGWDAASIKYNELGMGEGATKFGTHIKGSTHNDLELSLGNSSSSENIKLTASDYYKGINRSTMGLFGKQSSIYLPVTTMKPLKTVAASSGFPFISMTTSSSSMSTCFDP</sequence>
<dbReference type="FunFam" id="3.30.730.10:FF:000004">
    <property type="entry name" value="AP2-like ethylene-responsive transcription factor"/>
    <property type="match status" value="1"/>
</dbReference>
<keyword evidence="5" id="KW-0804">Transcription</keyword>
<evidence type="ECO:0000259" key="8">
    <source>
        <dbReference type="PROSITE" id="PS51032"/>
    </source>
</evidence>
<dbReference type="Gene3D" id="3.30.730.10">
    <property type="entry name" value="AP2/ERF domain"/>
    <property type="match status" value="1"/>
</dbReference>
<evidence type="ECO:0000256" key="6">
    <source>
        <dbReference type="ARBA" id="ARBA00023242"/>
    </source>
</evidence>
<protein>
    <submittedName>
        <fullName evidence="9">AP2-like ethylene-responsive transcription factor SMZ</fullName>
    </submittedName>
</protein>
<keyword evidence="10" id="KW-1185">Reference proteome</keyword>
<dbReference type="GO" id="GO:0003677">
    <property type="term" value="F:DNA binding"/>
    <property type="evidence" value="ECO:0007669"/>
    <property type="project" value="UniProtKB-KW"/>
</dbReference>
<comment type="subcellular location">
    <subcellularLocation>
        <location evidence="1">Nucleus</location>
    </subcellularLocation>
</comment>
<dbReference type="InterPro" id="IPR036955">
    <property type="entry name" value="AP2/ERF_dom_sf"/>
</dbReference>
<evidence type="ECO:0000256" key="7">
    <source>
        <dbReference type="ARBA" id="ARBA00037973"/>
    </source>
</evidence>
<evidence type="ECO:0000313" key="10">
    <source>
        <dbReference type="Proteomes" id="UP001558713"/>
    </source>
</evidence>
<dbReference type="Pfam" id="PF00847">
    <property type="entry name" value="AP2"/>
    <property type="match status" value="1"/>
</dbReference>
<keyword evidence="4" id="KW-0010">Activator</keyword>
<dbReference type="GO" id="GO:0005634">
    <property type="term" value="C:nucleus"/>
    <property type="evidence" value="ECO:0007669"/>
    <property type="project" value="UniProtKB-SubCell"/>
</dbReference>
<dbReference type="CDD" id="cd00018">
    <property type="entry name" value="AP2"/>
    <property type="match status" value="1"/>
</dbReference>
<dbReference type="SUPFAM" id="SSF54171">
    <property type="entry name" value="DNA-binding domain"/>
    <property type="match status" value="1"/>
</dbReference>
<dbReference type="Proteomes" id="UP001558713">
    <property type="component" value="Unassembled WGS sequence"/>
</dbReference>
<keyword evidence="2" id="KW-0805">Transcription regulation</keyword>